<gene>
    <name evidence="2" type="ORF">KHLLAP_LOCUS7842</name>
</gene>
<reference evidence="2" key="1">
    <citation type="submission" date="2023-10" db="EMBL/GenBank/DDBJ databases">
        <authorList>
            <person name="Hackl T."/>
        </authorList>
    </citation>
    <scope>NUCLEOTIDE SEQUENCE</scope>
</reference>
<protein>
    <submittedName>
        <fullName evidence="2">Uu.00g085600.m01.CDS01</fullName>
    </submittedName>
</protein>
<evidence type="ECO:0000259" key="1">
    <source>
        <dbReference type="Pfam" id="PF20253"/>
    </source>
</evidence>
<accession>A0AAI8VLZ3</accession>
<evidence type="ECO:0000313" key="2">
    <source>
        <dbReference type="EMBL" id="CAJ2507374.1"/>
    </source>
</evidence>
<dbReference type="Proteomes" id="UP001295740">
    <property type="component" value="Unassembled WGS sequence"/>
</dbReference>
<dbReference type="InterPro" id="IPR046539">
    <property type="entry name" value="DUF6604"/>
</dbReference>
<proteinExistence type="predicted"/>
<feature type="domain" description="DUF6604" evidence="1">
    <location>
        <begin position="188"/>
        <end position="246"/>
    </location>
</feature>
<dbReference type="AlphaFoldDB" id="A0AAI8VLZ3"/>
<sequence length="338" mass="38527">MDKSSSLSTRKNSLLDNMVDRPISIYMDSLPVHRLVDRLLKEAMLDKSQLSTILLRHSIIPRAPLAIHTDEVRDMTDSGVWIHYFYVAIAWAEWADVSWYFDPFRFIANALRCDKVILDVAELCLRILDRDLVLNEIRNAGDIKSLVEGTSPLATCKVLQEPLFGFVPGRNIGPVHDDPEHTIDMDISPQQQLAFVFFAFFEDIHRIRNRVQNIWVRERQGKIDIVSASLQTSLAIDMVASQEKEIHELYKAHYTGSGDTYEDLVSKARAKAKAERLALTPLQSMTLLEGHLAIAFIPLRLEYFELMRQYDRVIEAVLPASAKAYGRSKGSPPRHRGL</sequence>
<organism evidence="2 3">
    <name type="scientific">Anthostomella pinea</name>
    <dbReference type="NCBI Taxonomy" id="933095"/>
    <lineage>
        <taxon>Eukaryota</taxon>
        <taxon>Fungi</taxon>
        <taxon>Dikarya</taxon>
        <taxon>Ascomycota</taxon>
        <taxon>Pezizomycotina</taxon>
        <taxon>Sordariomycetes</taxon>
        <taxon>Xylariomycetidae</taxon>
        <taxon>Xylariales</taxon>
        <taxon>Xylariaceae</taxon>
        <taxon>Anthostomella</taxon>
    </lineage>
</organism>
<dbReference type="EMBL" id="CAUWAG010000010">
    <property type="protein sequence ID" value="CAJ2507374.1"/>
    <property type="molecule type" value="Genomic_DNA"/>
</dbReference>
<keyword evidence="3" id="KW-1185">Reference proteome</keyword>
<comment type="caution">
    <text evidence="2">The sequence shown here is derived from an EMBL/GenBank/DDBJ whole genome shotgun (WGS) entry which is preliminary data.</text>
</comment>
<dbReference type="Pfam" id="PF20253">
    <property type="entry name" value="DUF6604"/>
    <property type="match status" value="1"/>
</dbReference>
<evidence type="ECO:0000313" key="3">
    <source>
        <dbReference type="Proteomes" id="UP001295740"/>
    </source>
</evidence>
<name>A0AAI8VLZ3_9PEZI</name>